<evidence type="ECO:0000256" key="2">
    <source>
        <dbReference type="ARBA" id="ARBA00022692"/>
    </source>
</evidence>
<keyword evidence="3 5" id="KW-1133">Transmembrane helix</keyword>
<gene>
    <name evidence="7" type="ORF">FKY71_14710</name>
</gene>
<dbReference type="Pfam" id="PF00664">
    <property type="entry name" value="ABC_membrane"/>
    <property type="match status" value="1"/>
</dbReference>
<feature type="transmembrane region" description="Helical" evidence="5">
    <location>
        <begin position="249"/>
        <end position="277"/>
    </location>
</feature>
<evidence type="ECO:0000256" key="1">
    <source>
        <dbReference type="ARBA" id="ARBA00004651"/>
    </source>
</evidence>
<comment type="subcellular location">
    <subcellularLocation>
        <location evidence="1">Cell membrane</location>
        <topology evidence="1">Multi-pass membrane protein</topology>
    </subcellularLocation>
</comment>
<reference evidence="7 8" key="1">
    <citation type="submission" date="2019-06" db="EMBL/GenBank/DDBJ databases">
        <title>Metagenome assembled Genome of Spiribacter salinus SL48-SHIP from the microbial mat of Salt Lake 48 (Novosibirsk region, Russia).</title>
        <authorList>
            <person name="Shipova A."/>
            <person name="Rozanov A.S."/>
            <person name="Bryanskaya A.V."/>
            <person name="Peltek S.E."/>
        </authorList>
    </citation>
    <scope>NUCLEOTIDE SEQUENCE [LARGE SCALE GENOMIC DNA]</scope>
    <source>
        <strain evidence="7">SL48-SHIP-2</strain>
    </source>
</reference>
<dbReference type="SUPFAM" id="SSF90123">
    <property type="entry name" value="ABC transporter transmembrane region"/>
    <property type="match status" value="1"/>
</dbReference>
<evidence type="ECO:0000256" key="3">
    <source>
        <dbReference type="ARBA" id="ARBA00022989"/>
    </source>
</evidence>
<evidence type="ECO:0000259" key="6">
    <source>
        <dbReference type="PROSITE" id="PS50929"/>
    </source>
</evidence>
<evidence type="ECO:0000313" key="8">
    <source>
        <dbReference type="Proteomes" id="UP000315400"/>
    </source>
</evidence>
<keyword evidence="7" id="KW-0067">ATP-binding</keyword>
<dbReference type="InterPro" id="IPR039421">
    <property type="entry name" value="Type_1_exporter"/>
</dbReference>
<dbReference type="GO" id="GO:0140359">
    <property type="term" value="F:ABC-type transporter activity"/>
    <property type="evidence" value="ECO:0007669"/>
    <property type="project" value="InterPro"/>
</dbReference>
<feature type="transmembrane region" description="Helical" evidence="5">
    <location>
        <begin position="44"/>
        <end position="67"/>
    </location>
</feature>
<feature type="non-terminal residue" evidence="7">
    <location>
        <position position="330"/>
    </location>
</feature>
<dbReference type="InterPro" id="IPR011527">
    <property type="entry name" value="ABC1_TM_dom"/>
</dbReference>
<protein>
    <submittedName>
        <fullName evidence="7">ABC transporter ATP-binding protein</fullName>
    </submittedName>
</protein>
<dbReference type="Proteomes" id="UP000315400">
    <property type="component" value="Unassembled WGS sequence"/>
</dbReference>
<dbReference type="EMBL" id="VIFK01000238">
    <property type="protein sequence ID" value="TQE98271.1"/>
    <property type="molecule type" value="Genomic_DNA"/>
</dbReference>
<feature type="transmembrane region" description="Helical" evidence="5">
    <location>
        <begin position="125"/>
        <end position="146"/>
    </location>
</feature>
<evidence type="ECO:0000256" key="5">
    <source>
        <dbReference type="SAM" id="Phobius"/>
    </source>
</evidence>
<proteinExistence type="predicted"/>
<keyword evidence="2 5" id="KW-0812">Transmembrane</keyword>
<comment type="caution">
    <text evidence="7">The sequence shown here is derived from an EMBL/GenBank/DDBJ whole genome shotgun (WGS) entry which is preliminary data.</text>
</comment>
<feature type="domain" description="ABC transmembrane type-1" evidence="6">
    <location>
        <begin position="1"/>
        <end position="296"/>
    </location>
</feature>
<dbReference type="PANTHER" id="PTHR24221">
    <property type="entry name" value="ATP-BINDING CASSETTE SUB-FAMILY B"/>
    <property type="match status" value="1"/>
</dbReference>
<name>A0A540VNF0_9GAMM</name>
<dbReference type="GO" id="GO:0005886">
    <property type="term" value="C:plasma membrane"/>
    <property type="evidence" value="ECO:0007669"/>
    <property type="project" value="UniProtKB-SubCell"/>
</dbReference>
<dbReference type="Gene3D" id="1.20.1560.10">
    <property type="entry name" value="ABC transporter type 1, transmembrane domain"/>
    <property type="match status" value="1"/>
</dbReference>
<sequence>MFVLTVMAALAEGFGIALLLPLLQATEVGQEELDGGIQQVMYDLLQWMGIADSIVWILAFIGAVFVAKGLLKFAEQGYFGYLQAQLLRELKSKLYDAYNTMDYRYYISRNTGHFINVMNGQINGFYSAFMGFIGFLSQVITVTTYFAVAFLIAWEFALMAVGIGFVILYLFKYLNEYVRGLSRKAAKEKSTLNSLLVQALQGFKYIAATGQKGHLREGVIQSIWRYTGYELRKKLASAVTSALKEPISVFFLIGVIIIQVTVFNAAIAPIFVALILFHRGMQGLMGIQASWQGTMDKVGSLEMVDDEFAALRHHKEIDGTRTIGPLSEAI</sequence>
<organism evidence="7 8">
    <name type="scientific">Spiribacter salinus</name>
    <dbReference type="NCBI Taxonomy" id="1335746"/>
    <lineage>
        <taxon>Bacteria</taxon>
        <taxon>Pseudomonadati</taxon>
        <taxon>Pseudomonadota</taxon>
        <taxon>Gammaproteobacteria</taxon>
        <taxon>Chromatiales</taxon>
        <taxon>Ectothiorhodospiraceae</taxon>
        <taxon>Spiribacter</taxon>
    </lineage>
</organism>
<keyword evidence="4 5" id="KW-0472">Membrane</keyword>
<feature type="transmembrane region" description="Helical" evidence="5">
    <location>
        <begin position="152"/>
        <end position="171"/>
    </location>
</feature>
<dbReference type="PANTHER" id="PTHR24221:SF654">
    <property type="entry name" value="ATP-BINDING CASSETTE SUB-FAMILY B MEMBER 6"/>
    <property type="match status" value="1"/>
</dbReference>
<dbReference type="PROSITE" id="PS50929">
    <property type="entry name" value="ABC_TM1F"/>
    <property type="match status" value="1"/>
</dbReference>
<dbReference type="AlphaFoldDB" id="A0A540VNF0"/>
<dbReference type="GO" id="GO:0005524">
    <property type="term" value="F:ATP binding"/>
    <property type="evidence" value="ECO:0007669"/>
    <property type="project" value="UniProtKB-KW"/>
</dbReference>
<accession>A0A540VNF0</accession>
<dbReference type="InterPro" id="IPR036640">
    <property type="entry name" value="ABC1_TM_sf"/>
</dbReference>
<keyword evidence="7" id="KW-0547">Nucleotide-binding</keyword>
<evidence type="ECO:0000256" key="4">
    <source>
        <dbReference type="ARBA" id="ARBA00023136"/>
    </source>
</evidence>
<evidence type="ECO:0000313" key="7">
    <source>
        <dbReference type="EMBL" id="TQE98271.1"/>
    </source>
</evidence>